<reference evidence="1 2" key="1">
    <citation type="submission" date="2021-06" db="EMBL/GenBank/DDBJ databases">
        <title>Caerostris darwini draft genome.</title>
        <authorList>
            <person name="Kono N."/>
            <person name="Arakawa K."/>
        </authorList>
    </citation>
    <scope>NUCLEOTIDE SEQUENCE [LARGE SCALE GENOMIC DNA]</scope>
</reference>
<evidence type="ECO:0000313" key="1">
    <source>
        <dbReference type="EMBL" id="GIY08000.1"/>
    </source>
</evidence>
<accession>A0AAV4QIW2</accession>
<sequence>MAHAKLLFMYIQVIHFNLQAKNKEKKISRKLILTFPPFLSPHPFSTHINSSPVIPRGVLQQLRIFPAKPLFHHNAGGSSFSGLPRTMPVRVRGTCHRKRPEAARPEAHYPMLPAYCPALPPITITERQEDIFYFFFFFTNLRSSSYFKHAPLPLFSLRPSRKTKSPVKCFCCVLDPLSRACREGCFNAPLILGSAMKSSKAHKKRFLTRHIYSKIFTKRIGTSLRNIVSTTMIIHRMCW</sequence>
<protein>
    <submittedName>
        <fullName evidence="1">Uncharacterized protein</fullName>
    </submittedName>
</protein>
<evidence type="ECO:0000313" key="2">
    <source>
        <dbReference type="Proteomes" id="UP001054837"/>
    </source>
</evidence>
<dbReference type="Proteomes" id="UP001054837">
    <property type="component" value="Unassembled WGS sequence"/>
</dbReference>
<dbReference type="EMBL" id="BPLQ01004429">
    <property type="protein sequence ID" value="GIY08000.1"/>
    <property type="molecule type" value="Genomic_DNA"/>
</dbReference>
<proteinExistence type="predicted"/>
<keyword evidence="2" id="KW-1185">Reference proteome</keyword>
<name>A0AAV4QIW2_9ARAC</name>
<organism evidence="1 2">
    <name type="scientific">Caerostris darwini</name>
    <dbReference type="NCBI Taxonomy" id="1538125"/>
    <lineage>
        <taxon>Eukaryota</taxon>
        <taxon>Metazoa</taxon>
        <taxon>Ecdysozoa</taxon>
        <taxon>Arthropoda</taxon>
        <taxon>Chelicerata</taxon>
        <taxon>Arachnida</taxon>
        <taxon>Araneae</taxon>
        <taxon>Araneomorphae</taxon>
        <taxon>Entelegynae</taxon>
        <taxon>Araneoidea</taxon>
        <taxon>Araneidae</taxon>
        <taxon>Caerostris</taxon>
    </lineage>
</organism>
<dbReference type="AlphaFoldDB" id="A0AAV4QIW2"/>
<comment type="caution">
    <text evidence="1">The sequence shown here is derived from an EMBL/GenBank/DDBJ whole genome shotgun (WGS) entry which is preliminary data.</text>
</comment>
<gene>
    <name evidence="1" type="ORF">CDAR_63461</name>
</gene>